<sequence>MLKINLKKITEELIPSFYEAGKESIKLSGKNLKITIKKDNTPVTNGDLLVDKILQETISNLTPHIQIVSEENVNDIKKFDNNNFWLIDPIDGTREYIKNKNEYTLNAALILDKKPVLGVIYAPKLKRLFYSFGKNNAYEINKNIKIKLNCKKLSKNNEILALSNSPTPSDIILNIHKKHNVTKFVKCSSSLKFCLIAAGEFDIYAARARAKEWDIAAGHAIAEHAGAILTTFSGRKITYGKRNFANPTMILKRSNNLLK</sequence>
<dbReference type="EMBL" id="RGET01000062">
    <property type="protein sequence ID" value="NBN88184.1"/>
    <property type="molecule type" value="Genomic_DNA"/>
</dbReference>
<feature type="binding site" evidence="7">
    <location>
        <position position="214"/>
    </location>
    <ligand>
        <name>Mg(2+)</name>
        <dbReference type="ChEBI" id="CHEBI:18420"/>
        <label>1</label>
        <note>catalytic</note>
    </ligand>
</feature>
<dbReference type="EC" id="3.1.3.7" evidence="3"/>
<evidence type="ECO:0000256" key="4">
    <source>
        <dbReference type="ARBA" id="ARBA00022723"/>
    </source>
</evidence>
<keyword evidence="4 7" id="KW-0479">Metal-binding</keyword>
<dbReference type="Proteomes" id="UP000713222">
    <property type="component" value="Unassembled WGS sequence"/>
</dbReference>
<dbReference type="InterPro" id="IPR000760">
    <property type="entry name" value="Inositol_monophosphatase-like"/>
</dbReference>
<evidence type="ECO:0000256" key="6">
    <source>
        <dbReference type="ARBA" id="ARBA00022842"/>
    </source>
</evidence>
<dbReference type="Pfam" id="PF00459">
    <property type="entry name" value="Inositol_P"/>
    <property type="match status" value="1"/>
</dbReference>
<evidence type="ECO:0000313" key="8">
    <source>
        <dbReference type="EMBL" id="NBN88184.1"/>
    </source>
</evidence>
<comment type="cofactor">
    <cofactor evidence="1 7">
        <name>Mg(2+)</name>
        <dbReference type="ChEBI" id="CHEBI:18420"/>
    </cofactor>
</comment>
<evidence type="ECO:0000256" key="1">
    <source>
        <dbReference type="ARBA" id="ARBA00001946"/>
    </source>
</evidence>
<evidence type="ECO:0000256" key="7">
    <source>
        <dbReference type="PIRSR" id="PIRSR600760-2"/>
    </source>
</evidence>
<comment type="caution">
    <text evidence="8">The sequence shown here is derived from an EMBL/GenBank/DDBJ whole genome shotgun (WGS) entry which is preliminary data.</text>
</comment>
<dbReference type="GO" id="GO:0008441">
    <property type="term" value="F:3'(2'),5'-bisphosphate nucleotidase activity"/>
    <property type="evidence" value="ECO:0007669"/>
    <property type="project" value="UniProtKB-EC"/>
</dbReference>
<feature type="binding site" evidence="7">
    <location>
        <position position="70"/>
    </location>
    <ligand>
        <name>Mg(2+)</name>
        <dbReference type="ChEBI" id="CHEBI:18420"/>
        <label>1</label>
        <note>catalytic</note>
    </ligand>
</feature>
<dbReference type="SUPFAM" id="SSF56655">
    <property type="entry name" value="Carbohydrate phosphatase"/>
    <property type="match status" value="1"/>
</dbReference>
<feature type="binding site" evidence="7">
    <location>
        <position position="90"/>
    </location>
    <ligand>
        <name>Mg(2+)</name>
        <dbReference type="ChEBI" id="CHEBI:18420"/>
        <label>2</label>
    </ligand>
</feature>
<feature type="binding site" evidence="7">
    <location>
        <position position="91"/>
    </location>
    <ligand>
        <name>Mg(2+)</name>
        <dbReference type="ChEBI" id="CHEBI:18420"/>
        <label>1</label>
        <note>catalytic</note>
    </ligand>
</feature>
<keyword evidence="6 7" id="KW-0460">Magnesium</keyword>
<dbReference type="InterPro" id="IPR020583">
    <property type="entry name" value="Inositol_monoP_metal-BS"/>
</dbReference>
<dbReference type="PROSITE" id="PS00629">
    <property type="entry name" value="IMP_1"/>
    <property type="match status" value="1"/>
</dbReference>
<dbReference type="PANTHER" id="PTHR43200">
    <property type="entry name" value="PHOSPHATASE"/>
    <property type="match status" value="1"/>
</dbReference>
<evidence type="ECO:0000256" key="5">
    <source>
        <dbReference type="ARBA" id="ARBA00022801"/>
    </source>
</evidence>
<comment type="similarity">
    <text evidence="2">Belongs to the inositol monophosphatase superfamily.</text>
</comment>
<dbReference type="InterPro" id="IPR051090">
    <property type="entry name" value="Inositol_monoP_superfamily"/>
</dbReference>
<feature type="binding site" evidence="7">
    <location>
        <position position="88"/>
    </location>
    <ligand>
        <name>Mg(2+)</name>
        <dbReference type="ChEBI" id="CHEBI:18420"/>
        <label>1</label>
        <note>catalytic</note>
    </ligand>
</feature>
<dbReference type="InterPro" id="IPR020550">
    <property type="entry name" value="Inositol_monophosphatase_CS"/>
</dbReference>
<evidence type="ECO:0000256" key="2">
    <source>
        <dbReference type="ARBA" id="ARBA00009759"/>
    </source>
</evidence>
<dbReference type="PRINTS" id="PR00377">
    <property type="entry name" value="IMPHPHTASES"/>
</dbReference>
<proteinExistence type="inferred from homology"/>
<evidence type="ECO:0000313" key="9">
    <source>
        <dbReference type="Proteomes" id="UP000713222"/>
    </source>
</evidence>
<reference evidence="8" key="1">
    <citation type="submission" date="2018-10" db="EMBL/GenBank/DDBJ databases">
        <title>Iterative Subtractive Binning of Freshwater Chronoseries Metagenomes Recovers Nearly Complete Genomes from over Four Hundred Novel Species.</title>
        <authorList>
            <person name="Rodriguez-R L.M."/>
            <person name="Tsementzi D."/>
            <person name="Luo C."/>
            <person name="Konstantinidis K.T."/>
        </authorList>
    </citation>
    <scope>NUCLEOTIDE SEQUENCE</scope>
    <source>
        <strain evidence="8">WB7_6_001</strain>
    </source>
</reference>
<dbReference type="PROSITE" id="PS00630">
    <property type="entry name" value="IMP_2"/>
    <property type="match status" value="1"/>
</dbReference>
<organism evidence="8 9">
    <name type="scientific">Candidatus Fonsibacter lacus</name>
    <dbReference type="NCBI Taxonomy" id="2576439"/>
    <lineage>
        <taxon>Bacteria</taxon>
        <taxon>Pseudomonadati</taxon>
        <taxon>Pseudomonadota</taxon>
        <taxon>Alphaproteobacteria</taxon>
        <taxon>Candidatus Pelagibacterales</taxon>
        <taxon>Candidatus Pelagibacterales incertae sedis</taxon>
        <taxon>Candidatus Fonsibacter</taxon>
    </lineage>
</organism>
<dbReference type="AlphaFoldDB" id="A0A964V121"/>
<dbReference type="CDD" id="cd01638">
    <property type="entry name" value="CysQ"/>
    <property type="match status" value="1"/>
</dbReference>
<dbReference type="Gene3D" id="3.30.540.10">
    <property type="entry name" value="Fructose-1,6-Bisphosphatase, subunit A, domain 1"/>
    <property type="match status" value="1"/>
</dbReference>
<keyword evidence="5" id="KW-0378">Hydrolase</keyword>
<dbReference type="Gene3D" id="3.40.190.80">
    <property type="match status" value="1"/>
</dbReference>
<dbReference type="GO" id="GO:0046872">
    <property type="term" value="F:metal ion binding"/>
    <property type="evidence" value="ECO:0007669"/>
    <property type="project" value="UniProtKB-KW"/>
</dbReference>
<dbReference type="GO" id="GO:0046854">
    <property type="term" value="P:phosphatidylinositol phosphate biosynthetic process"/>
    <property type="evidence" value="ECO:0007669"/>
    <property type="project" value="InterPro"/>
</dbReference>
<name>A0A964V121_9PROT</name>
<protein>
    <recommendedName>
        <fullName evidence="3">3'(2'),5'-bisphosphate nucleotidase</fullName>
        <ecNumber evidence="3">3.1.3.7</ecNumber>
    </recommendedName>
</protein>
<accession>A0A964V121</accession>
<dbReference type="GO" id="GO:0000105">
    <property type="term" value="P:L-histidine biosynthetic process"/>
    <property type="evidence" value="ECO:0007669"/>
    <property type="project" value="TreeGrafter"/>
</dbReference>
<dbReference type="PANTHER" id="PTHR43200:SF6">
    <property type="entry name" value="3'(2'),5'-BISPHOSPHATE NUCLEOTIDASE"/>
    <property type="match status" value="1"/>
</dbReference>
<evidence type="ECO:0000256" key="3">
    <source>
        <dbReference type="ARBA" id="ARBA00012633"/>
    </source>
</evidence>
<gene>
    <name evidence="8" type="ORF">EBV32_03740</name>
</gene>